<feature type="transmembrane region" description="Helical" evidence="7">
    <location>
        <begin position="283"/>
        <end position="301"/>
    </location>
</feature>
<evidence type="ECO:0000256" key="6">
    <source>
        <dbReference type="ARBA" id="ARBA00023136"/>
    </source>
</evidence>
<evidence type="ECO:0000256" key="3">
    <source>
        <dbReference type="ARBA" id="ARBA00022475"/>
    </source>
</evidence>
<dbReference type="Gene3D" id="1.20.1250.20">
    <property type="entry name" value="MFS general substrate transporter like domains"/>
    <property type="match status" value="2"/>
</dbReference>
<dbReference type="Proteomes" id="UP000305238">
    <property type="component" value="Unassembled WGS sequence"/>
</dbReference>
<name>A0A5S4GB11_9ACTN</name>
<feature type="domain" description="Major facilitator superfamily (MFS) profile" evidence="8">
    <location>
        <begin position="20"/>
        <end position="429"/>
    </location>
</feature>
<dbReference type="EMBL" id="VCKZ01000373">
    <property type="protein sequence ID" value="TMR29641.1"/>
    <property type="molecule type" value="Genomic_DNA"/>
</dbReference>
<feature type="transmembrane region" description="Helical" evidence="7">
    <location>
        <begin position="405"/>
        <end position="425"/>
    </location>
</feature>
<feature type="transmembrane region" description="Helical" evidence="7">
    <location>
        <begin position="21"/>
        <end position="46"/>
    </location>
</feature>
<evidence type="ECO:0000256" key="5">
    <source>
        <dbReference type="ARBA" id="ARBA00022989"/>
    </source>
</evidence>
<accession>A0A5S4GB11</accession>
<dbReference type="PROSITE" id="PS50850">
    <property type="entry name" value="MFS"/>
    <property type="match status" value="1"/>
</dbReference>
<dbReference type="PANTHER" id="PTHR43045">
    <property type="entry name" value="SHIKIMATE TRANSPORTER"/>
    <property type="match status" value="1"/>
</dbReference>
<proteinExistence type="predicted"/>
<feature type="transmembrane region" description="Helical" evidence="7">
    <location>
        <begin position="247"/>
        <end position="271"/>
    </location>
</feature>
<dbReference type="InterPro" id="IPR036259">
    <property type="entry name" value="MFS_trans_sf"/>
</dbReference>
<feature type="transmembrane region" description="Helical" evidence="7">
    <location>
        <begin position="338"/>
        <end position="356"/>
    </location>
</feature>
<keyword evidence="2" id="KW-0813">Transport</keyword>
<dbReference type="OrthoDB" id="3768022at2"/>
<keyword evidence="5 7" id="KW-1133">Transmembrane helix</keyword>
<feature type="transmembrane region" description="Helical" evidence="7">
    <location>
        <begin position="193"/>
        <end position="212"/>
    </location>
</feature>
<organism evidence="9 10">
    <name type="scientific">Actinomadura geliboluensis</name>
    <dbReference type="NCBI Taxonomy" id="882440"/>
    <lineage>
        <taxon>Bacteria</taxon>
        <taxon>Bacillati</taxon>
        <taxon>Actinomycetota</taxon>
        <taxon>Actinomycetes</taxon>
        <taxon>Streptosporangiales</taxon>
        <taxon>Thermomonosporaceae</taxon>
        <taxon>Actinomadura</taxon>
    </lineage>
</organism>
<feature type="transmembrane region" description="Helical" evidence="7">
    <location>
        <begin position="123"/>
        <end position="148"/>
    </location>
</feature>
<dbReference type="RefSeq" id="WP_138640800.1">
    <property type="nucleotide sequence ID" value="NZ_VCKZ01000373.1"/>
</dbReference>
<evidence type="ECO:0000256" key="4">
    <source>
        <dbReference type="ARBA" id="ARBA00022692"/>
    </source>
</evidence>
<dbReference type="InterPro" id="IPR011701">
    <property type="entry name" value="MFS"/>
</dbReference>
<evidence type="ECO:0000313" key="9">
    <source>
        <dbReference type="EMBL" id="TMR29641.1"/>
    </source>
</evidence>
<evidence type="ECO:0000256" key="2">
    <source>
        <dbReference type="ARBA" id="ARBA00022448"/>
    </source>
</evidence>
<dbReference type="PANTHER" id="PTHR43045:SF1">
    <property type="entry name" value="SHIKIMATE TRANSPORTER"/>
    <property type="match status" value="1"/>
</dbReference>
<comment type="subcellular location">
    <subcellularLocation>
        <location evidence="1">Cell membrane</location>
        <topology evidence="1">Multi-pass membrane protein</topology>
    </subcellularLocation>
</comment>
<feature type="transmembrane region" description="Helical" evidence="7">
    <location>
        <begin position="313"/>
        <end position="332"/>
    </location>
</feature>
<feature type="transmembrane region" description="Helical" evidence="7">
    <location>
        <begin position="160"/>
        <end position="181"/>
    </location>
</feature>
<feature type="transmembrane region" description="Helical" evidence="7">
    <location>
        <begin position="58"/>
        <end position="81"/>
    </location>
</feature>
<evidence type="ECO:0000259" key="8">
    <source>
        <dbReference type="PROSITE" id="PS50850"/>
    </source>
</evidence>
<reference evidence="9 10" key="1">
    <citation type="submission" date="2019-05" db="EMBL/GenBank/DDBJ databases">
        <title>Draft genome sequence of Actinomadura geliboluensis A8036.</title>
        <authorList>
            <person name="Saricaoglu S."/>
            <person name="Isik K."/>
        </authorList>
    </citation>
    <scope>NUCLEOTIDE SEQUENCE [LARGE SCALE GENOMIC DNA]</scope>
    <source>
        <strain evidence="9 10">A8036</strain>
    </source>
</reference>
<dbReference type="Pfam" id="PF07690">
    <property type="entry name" value="MFS_1"/>
    <property type="match status" value="1"/>
</dbReference>
<dbReference type="GO" id="GO:0005886">
    <property type="term" value="C:plasma membrane"/>
    <property type="evidence" value="ECO:0007669"/>
    <property type="project" value="UniProtKB-SubCell"/>
</dbReference>
<evidence type="ECO:0000313" key="10">
    <source>
        <dbReference type="Proteomes" id="UP000305238"/>
    </source>
</evidence>
<dbReference type="AlphaFoldDB" id="A0A5S4GB11"/>
<dbReference type="CDD" id="cd17369">
    <property type="entry name" value="MFS_ShiA_like"/>
    <property type="match status" value="1"/>
</dbReference>
<comment type="caution">
    <text evidence="9">The sequence shown here is derived from an EMBL/GenBank/DDBJ whole genome shotgun (WGS) entry which is preliminary data.</text>
</comment>
<protein>
    <submittedName>
        <fullName evidence="9">MHS family MFS transporter</fullName>
    </submittedName>
</protein>
<dbReference type="GO" id="GO:0022857">
    <property type="term" value="F:transmembrane transporter activity"/>
    <property type="evidence" value="ECO:0007669"/>
    <property type="project" value="InterPro"/>
</dbReference>
<gene>
    <name evidence="9" type="ORF">ETD96_35195</name>
</gene>
<dbReference type="SUPFAM" id="SSF103473">
    <property type="entry name" value="MFS general substrate transporter"/>
    <property type="match status" value="1"/>
</dbReference>
<evidence type="ECO:0000256" key="7">
    <source>
        <dbReference type="SAM" id="Phobius"/>
    </source>
</evidence>
<keyword evidence="10" id="KW-1185">Reference proteome</keyword>
<feature type="transmembrane region" description="Helical" evidence="7">
    <location>
        <begin position="377"/>
        <end position="399"/>
    </location>
</feature>
<sequence>MSPEATDQQLRTDRRVVRRAVLASTVGAGIEWYDFMLYGAAAALVFPKLFFPQASPVTGVLLAFSTYFIGFAARPLGAAIFGHIGDRAGRKNSLLATIVLMGIGTVGIGLVPSHESIGYWGPVLLVLLRTLQGIGVGGEWGGAVLLAMESGTRERAGFRGSFPQAAGTIGIGTANLAFLAVSLGMPSAAFMTWGWRLPFLASVLLIFVGIWIRRQVPETNDFQMATKSGSIKKAPVAEVLRRSPIEIVLAAFLKSAEMIPVYIFIAFILSYGTDQLSYGRNTLLLLVSVAAFISAGTMIAAGHYSDRMGHERMYTVGALTMGVFGFLYFVVIDSGSTFGASLVILLSLIPYALMFAPEPVLIARNFPVETRYSGSSLGFNLAGIIGGGPAPFVATWVVVRFGSMAVAAYIALFCLIGVLAVKALVARSRVHEHQSVDPTSNHQTIREVA</sequence>
<keyword evidence="6 7" id="KW-0472">Membrane</keyword>
<feature type="transmembrane region" description="Helical" evidence="7">
    <location>
        <begin position="93"/>
        <end position="111"/>
    </location>
</feature>
<evidence type="ECO:0000256" key="1">
    <source>
        <dbReference type="ARBA" id="ARBA00004651"/>
    </source>
</evidence>
<keyword evidence="4 7" id="KW-0812">Transmembrane</keyword>
<dbReference type="InterPro" id="IPR020846">
    <property type="entry name" value="MFS_dom"/>
</dbReference>
<keyword evidence="3" id="KW-1003">Cell membrane</keyword>